<gene>
    <name evidence="5" type="ORF">HMPREF9289_0106</name>
</gene>
<dbReference type="InterPro" id="IPR059115">
    <property type="entry name" value="Rib"/>
</dbReference>
<feature type="domain" description="Rib" evidence="3">
    <location>
        <begin position="2366"/>
        <end position="2441"/>
    </location>
</feature>
<dbReference type="InterPro" id="IPR042229">
    <property type="entry name" value="Listeria/Bacterioides_rpt_sf"/>
</dbReference>
<evidence type="ECO:0000256" key="1">
    <source>
        <dbReference type="ARBA" id="ARBA00004196"/>
    </source>
</evidence>
<feature type="compositionally biased region" description="Polar residues" evidence="2">
    <location>
        <begin position="204"/>
        <end position="214"/>
    </location>
</feature>
<feature type="compositionally biased region" description="Low complexity" evidence="2">
    <location>
        <begin position="2189"/>
        <end position="2204"/>
    </location>
</feature>
<dbReference type="InterPro" id="IPR007253">
    <property type="entry name" value="Cell_wall-bd_2"/>
</dbReference>
<dbReference type="Proteomes" id="UP000003807">
    <property type="component" value="Unassembled WGS sequence"/>
</dbReference>
<feature type="region of interest" description="Disordered" evidence="2">
    <location>
        <begin position="2162"/>
        <end position="2228"/>
    </location>
</feature>
<feature type="domain" description="Rib" evidence="3">
    <location>
        <begin position="1985"/>
        <end position="2057"/>
    </location>
</feature>
<feature type="compositionally biased region" description="Gly residues" evidence="2">
    <location>
        <begin position="3184"/>
        <end position="3199"/>
    </location>
</feature>
<feature type="region of interest" description="Disordered" evidence="2">
    <location>
        <begin position="1989"/>
        <end position="2015"/>
    </location>
</feature>
<feature type="compositionally biased region" description="Basic and acidic residues" evidence="2">
    <location>
        <begin position="3203"/>
        <end position="3213"/>
    </location>
</feature>
<evidence type="ECO:0000259" key="3">
    <source>
        <dbReference type="Pfam" id="PF08428"/>
    </source>
</evidence>
<protein>
    <submittedName>
        <fullName evidence="5">Repeat protein</fullName>
    </submittedName>
</protein>
<dbReference type="InterPro" id="IPR013378">
    <property type="entry name" value="InlB-like_B-rpt"/>
</dbReference>
<evidence type="ECO:0000259" key="4">
    <source>
        <dbReference type="Pfam" id="PF18998"/>
    </source>
</evidence>
<feature type="domain" description="Bacterial repeat" evidence="4">
    <location>
        <begin position="2823"/>
        <end position="2887"/>
    </location>
</feature>
<feature type="region of interest" description="Disordered" evidence="2">
    <location>
        <begin position="204"/>
        <end position="225"/>
    </location>
</feature>
<name>E1L097_FINMA</name>
<organism evidence="5 6">
    <name type="scientific">Finegoldia magna BVS033A4</name>
    <dbReference type="NCBI Taxonomy" id="866773"/>
    <lineage>
        <taxon>Bacteria</taxon>
        <taxon>Bacillati</taxon>
        <taxon>Bacillota</taxon>
        <taxon>Tissierellia</taxon>
        <taxon>Tissierellales</taxon>
        <taxon>Peptoniphilaceae</taxon>
        <taxon>Finegoldia</taxon>
    </lineage>
</organism>
<feature type="region of interest" description="Disordered" evidence="2">
    <location>
        <begin position="3158"/>
        <end position="3229"/>
    </location>
</feature>
<comment type="subcellular location">
    <subcellularLocation>
        <location evidence="1">Cell envelope</location>
    </subcellularLocation>
</comment>
<feature type="compositionally biased region" description="Basic and acidic residues" evidence="2">
    <location>
        <begin position="3158"/>
        <end position="3182"/>
    </location>
</feature>
<dbReference type="Pfam" id="PF08428">
    <property type="entry name" value="Rib"/>
    <property type="match status" value="3"/>
</dbReference>
<evidence type="ECO:0000313" key="5">
    <source>
        <dbReference type="EMBL" id="EFL53267.1"/>
    </source>
</evidence>
<dbReference type="EMBL" id="AEDP01000050">
    <property type="protein sequence ID" value="EFL53267.1"/>
    <property type="molecule type" value="Genomic_DNA"/>
</dbReference>
<reference evidence="5 6" key="1">
    <citation type="submission" date="2010-08" db="EMBL/GenBank/DDBJ databases">
        <authorList>
            <person name="Durkin A.S."/>
            <person name="Madupu R."/>
            <person name="Torralba M."/>
            <person name="Gillis M."/>
            <person name="Methe B."/>
            <person name="Sutton G."/>
            <person name="Nelson K.E."/>
        </authorList>
    </citation>
    <scope>NUCLEOTIDE SEQUENCE [LARGE SCALE GENOMIC DNA]</scope>
    <source>
        <strain evidence="5 6">BVS033A4</strain>
    </source>
</reference>
<dbReference type="InterPro" id="IPR044060">
    <property type="entry name" value="Bacterial_rp_domain"/>
</dbReference>
<feature type="compositionally biased region" description="Polar residues" evidence="2">
    <location>
        <begin position="2170"/>
        <end position="2182"/>
    </location>
</feature>
<dbReference type="RefSeq" id="WP_002840627.1">
    <property type="nucleotide sequence ID" value="NZ_AEDP01000050.1"/>
</dbReference>
<dbReference type="PANTHER" id="PTHR30032">
    <property type="entry name" value="N-ACETYLMURAMOYL-L-ALANINE AMIDASE-RELATED"/>
    <property type="match status" value="1"/>
</dbReference>
<dbReference type="Gene3D" id="2.60.40.4270">
    <property type="entry name" value="Listeria-Bacteroides repeat domain"/>
    <property type="match status" value="2"/>
</dbReference>
<dbReference type="NCBIfam" id="TIGR02331">
    <property type="entry name" value="rib_alpha"/>
    <property type="match status" value="1"/>
</dbReference>
<dbReference type="Pfam" id="PF18998">
    <property type="entry name" value="Flg_new_2"/>
    <property type="match status" value="1"/>
</dbReference>
<proteinExistence type="predicted"/>
<evidence type="ECO:0000256" key="2">
    <source>
        <dbReference type="SAM" id="MobiDB-lite"/>
    </source>
</evidence>
<dbReference type="Pfam" id="PF09479">
    <property type="entry name" value="Flg_new"/>
    <property type="match status" value="2"/>
</dbReference>
<dbReference type="GO" id="GO:0030313">
    <property type="term" value="C:cell envelope"/>
    <property type="evidence" value="ECO:0007669"/>
    <property type="project" value="UniProtKB-SubCell"/>
</dbReference>
<dbReference type="PANTHER" id="PTHR30032:SF8">
    <property type="entry name" value="GERMINATION-SPECIFIC N-ACETYLMURAMOYL-L-ALANINE AMIDASE"/>
    <property type="match status" value="1"/>
</dbReference>
<dbReference type="Pfam" id="PF04122">
    <property type="entry name" value="CW_binding_2"/>
    <property type="match status" value="3"/>
</dbReference>
<sequence>MRYSIRKEIRRFLCFLMTFIMILTSMPVHLLAANVDHNNLLNSKSKIINNKTPVMVAKPEGTAADLIKNPDQPAIYTLRTDYKVQRGEKYQVDYQPYIASVGAAATQAEKDKVKQTVKLPDLTGYEKPDDDYKIDYDTVKNAANGNNKTGNDTNGIRYQANKDFKYKAKSNTITINHVFQDLEDFSKYTNPDGSVGEEGQLITTQNGNTGSTMEVSPLNENDPRRKGFVPEAESINMQVPENAENFILEYRYNRAHYDVVFDTKGGTALPARTLYYGQVIPKIADESIPTKVGGEFQGWKPSVDLTTKDGKTFKANEIIKVGTDASKNLDANLIMPASKVTFTAVWKDKEKADYAVQFWAEKADHADGASMADKYDYIGTRVYKDEPTGKRPDLANEPVKDIVFPDLDQARLAKIWANARFNRGKDLYLNKFYVYNQDLTHDQNKDSDNVNLVKSVDSTGNTVYNIYYDRQVYDLYFTKSNAQPAENTFYPEIWQYDEAQGEAVMKGGPGKPYHYKARFNEMMYKWPNDAKQTKGFTPGYQSFGWGPNYTRPNWPLHLDTPPYRLNADEFLDMANYTNWGGYTKHIDKGDGTTIDLDPLDFKTLSFGIKQDKPSIPHHMDFWMDGFKEGETIIRYDLVRTKADTAGLDYGHRYPIVTGFTPYGYNPRSAWPAIREKMQEDGRVNEDRINELNDERYEITPNNSGTYYNNYGTKLPIGQLDFIPVFFSDSDEFGDVKEGGQAFEENGYLRYKYKRNKYPLRFNYDPSKIKDDSEFNSTNQLDTFYEFPLKALSPDLEGNEEYKKENPKNLLDNPEKLQELGLTDLVFNDPNDENKLKVKRPDNLSDQMVFKGWALDPAGSKLIWENPKETMPFHPVNLYAKWGEPDYKWKVTFDPNGGSLRNIKEDNLTTSRKKIQEGDIGQEEINTYAKKEANDGNKQIFTVIQRQKLVEPKIKPTRKGYDFMGWEVIRYKKDAKTGDYTDKIDTSYRDTYKVPELYSFGNDVVAPVYLKAIWVPNARVDVKVEHYMLDKDYKLVKKLEDTLEDKRANYLVATTGDKQDDEYILAPHEELEKKLTGDLKTTYEKYNNRVKGDNTFFQQFRVQPAQILNTETNKLEDNPKVTDNIFKFFYIPFRQREYKVNYIDERFKGKTNEAEGAIVPQELVSNGNRHYDARNYRPIPGWVLAENEKPQQQLFFDVNEKTNEFLGINGTKSDEITFYYKDVRVIEVKDHKEEVPEGYVRVTFKADKGGAFTDKDGNSKTKLYYDVIKGLKSDLLPVPEELGTKADGTPNDKEEGKYYITPETGKKFIKWDEKPLLNKNTIVDNDKEENFYVFTAKFEWSGLTASGLVRTEAFKDSNGKWTNDFAPTIDQLKAQLVWREKDQVKPLPAGTEIKLYDEAGNELTEDKQVYELVNEKKAADKDELVRTVNVKAKVTFKDGKEPQELDIPITVYKNVYEALTGTDKPLFLKEAEGKEAKDGGLKDVTDKYVKVTVAPTGDLKSKDNKVYYVNKNAWVDIPEIKLSDEEKAKFGFTHWSADQAKQNENQEANGVYEFTKRHMFTEDTIISPGFAKDVVPQEGKDKPKVPDNFVKVIVKTTEKATDETKFEKTFWVNPTKEVTIPITEPTGKENQKVTIDGLGEKDVNYIFKEWQKVQTGETDDSLTKVDPAVKMDLAKNQYTDKVTVIEAAYKKSIQIGKIEEPLKTTKLDTPKGKEITKDDLIKQITPQEGKEIESIEVISKPDGNTVGNEPAKVIVKYKDGTTQGTNDNPVVIPVEVHDNIIPAGPNGGKPEKALENYVKVIFKAGEGGTVSGDTVYYVSPEVEVDLTESAGKITKIPDVGYVNGDWDTTEIKKLKGTFKEQTEFTFKFTKTKDIVEKTDDNVKKPDGYITVTLIPTDKATYATNKVYFVNPKAENVKITNKPEGKKETINGIEYTYVFNGWTVTKGTVASWTDENINGKFDRDTEITAKYSKKAGLGELIPAPVAKKNVVTPKGDTPKPEDLISNIPGSKKDPLPNGTKINYVEEPKVDKSGDSTAKVKIEYPNGKTVVVEVPITVVDNVIPQTGKDKPLVPESYVKVIVDTTDKATANTKFEKTFWVKPNVEVTIPDILAPTGKTEVIDGVSKKNNFVKWQLEGTPKKTYGKEIKDTFIAKESKIVATYEQDKNVEPKGKNNQWIPQGSNPSPKDFIENPYNDNDPNNKDNLPPGTKIEFAEGKQPDTNTPGKDKETTIKITYPNGETKEVPVKYNVTGDVVEQKDKDKKPEVPDDYVKVVVKTTDNATDETKFERTFWVNPTKEVSIDVTNPTGKTVAADPAKVGAAGHTMNFSKWETEDKAKTWEDKIVGKFEKETTIIAKYSVTPEKIKEQVPTKDTVHTPQGKTPTVEEIKDKITPPEGKTISKVTIVENPDVNNPGKSIAKVIVEYTDGSSVGTKDKPVEVPVEVHKNIIPEAPGGQRPKDALDNYVKVIFKAKEGGTVSGDLVYYVSPEVEVDMTSQAKTITKTPETGYFVNGEKWNNKDNKALKGTFTEDETVFEFVFDKSTDIVEKTSDDIKKPDGYVTVTFRADDHGKLEGNKTEKIYYVNPKAGIKLVELAEGQKVGEKQLAVPKTVADENYVFEKWYEAIDKNNPVTNNLEYVARFVKNGVTLTYDANGAEGTVPEAVTVAQGTSVRLASAEGLKKKDATFAGWKLDGEDKIYKPGDEVKLEKARTATAQWTNDKNIIPYDPNEPITRPEGYVRVTFAVKDGLKLTESKAYYVKKNAGIKLGDAELVKPKYKEETGYKFDKWDKENTLEIKDEDVVVTAQPTPIDDAIEVKTGVEKPAGYVEVKFVAGENGTVVEKTYYVNPTKYVKLTPPTAKGNTGFEFGGWSQNAEIFTQYTEKITTIIANFNPVDSVIPKTENTKKPEGYVTVNFVIKGEGGQIVEGETITYFVNPAKDVTVPQPKTQADTGYVFDKWDQDTVTTAKKYTEDTTVTGKFRKLDDIIPSTDKNGKPNAKPEGYVTVTFDKGANGNLTGQTSYYVNPKAGKLLGDKLIVKPTVKAEVGYKFTGWDKEDTKSITGDLTVTAKYQELDNVVPKTKKDDSEKPAGYIKVTFDTTEKGKIKGTTNTTKVVFVNPNKAVVLKGFAPEVVANKGHEFERWDTSIEKPIQYKNGDTIKAIYKDEKSPDKPNPDKPNPDKPNPDKPGDNPGGTTPGGTTPGGTTPGDKPGDQPGDKPGENPGAIPGTKPGVVEKHGNRYVERVAGKNRVHTAINTSKRFFKKSKYVIIADSGNYPDALTATVLAHVLDAPILLNNTRYLEDDVAREIVRLGASEVIIVGGHKSISENVKSQLAKYDQNKVQRIWGRDRYVTSSELAYEIERLTGKVNKAIIASGENFPDALATAPLGSKEIAPILLVTRNQMDKKVSKALKDLNINKVYVAGGQNSVSKKLEAQLPQVIRRFSGQDRYETAILVASYTYPDSKEVFVASGETFPDALVIGPVCARRKAPILLSKSTPVKVTDDYIEKSKIEYLYIIGGTNTIYADTAHKYAIED</sequence>
<dbReference type="InterPro" id="IPR051922">
    <property type="entry name" value="Bact_Sporulation_Assoc"/>
</dbReference>
<evidence type="ECO:0000313" key="6">
    <source>
        <dbReference type="Proteomes" id="UP000003807"/>
    </source>
</evidence>
<dbReference type="InterPro" id="IPR012706">
    <property type="entry name" value="Rib_alpha_Esp_rpt"/>
</dbReference>
<dbReference type="OrthoDB" id="9776008at2"/>
<accession>E1L097</accession>
<feature type="domain" description="Rib" evidence="3">
    <location>
        <begin position="2166"/>
        <end position="2248"/>
    </location>
</feature>
<dbReference type="Gene3D" id="3.40.50.12090">
    <property type="match status" value="2"/>
</dbReference>
<comment type="caution">
    <text evidence="5">The sequence shown here is derived from an EMBL/GenBank/DDBJ whole genome shotgun (WGS) entry which is preliminary data.</text>
</comment>